<organism evidence="6 7">
    <name type="scientific">Pontibacter locisalis</name>
    <dbReference type="NCBI Taxonomy" id="1719035"/>
    <lineage>
        <taxon>Bacteria</taxon>
        <taxon>Pseudomonadati</taxon>
        <taxon>Bacteroidota</taxon>
        <taxon>Cytophagia</taxon>
        <taxon>Cytophagales</taxon>
        <taxon>Hymenobacteraceae</taxon>
        <taxon>Pontibacter</taxon>
    </lineage>
</organism>
<evidence type="ECO:0000313" key="7">
    <source>
        <dbReference type="Proteomes" id="UP001597544"/>
    </source>
</evidence>
<evidence type="ECO:0000313" key="6">
    <source>
        <dbReference type="EMBL" id="MFD2513677.1"/>
    </source>
</evidence>
<dbReference type="NCBIfam" id="TIGR00357">
    <property type="entry name" value="peptide-methionine (R)-S-oxide reductase MsrB"/>
    <property type="match status" value="1"/>
</dbReference>
<evidence type="ECO:0000256" key="4">
    <source>
        <dbReference type="SAM" id="SignalP"/>
    </source>
</evidence>
<dbReference type="PANTHER" id="PTHR10173">
    <property type="entry name" value="METHIONINE SULFOXIDE REDUCTASE"/>
    <property type="match status" value="1"/>
</dbReference>
<evidence type="ECO:0000259" key="5">
    <source>
        <dbReference type="PROSITE" id="PS51790"/>
    </source>
</evidence>
<comment type="similarity">
    <text evidence="3">Belongs to the MsrB Met sulfoxide reductase family.</text>
</comment>
<feature type="domain" description="MsrB" evidence="5">
    <location>
        <begin position="60"/>
        <end position="182"/>
    </location>
</feature>
<proteinExistence type="inferred from homology"/>
<dbReference type="RefSeq" id="WP_377504700.1">
    <property type="nucleotide sequence ID" value="NZ_JBHULU010000010.1"/>
</dbReference>
<keyword evidence="3" id="KW-0862">Zinc</keyword>
<comment type="catalytic activity">
    <reaction evidence="2 3">
        <text>L-methionyl-[protein] + [thioredoxin]-disulfide + H2O = L-methionyl-(R)-S-oxide-[protein] + [thioredoxin]-dithiol</text>
        <dbReference type="Rhea" id="RHEA:24164"/>
        <dbReference type="Rhea" id="RHEA-COMP:10698"/>
        <dbReference type="Rhea" id="RHEA-COMP:10700"/>
        <dbReference type="Rhea" id="RHEA-COMP:12313"/>
        <dbReference type="Rhea" id="RHEA-COMP:12314"/>
        <dbReference type="ChEBI" id="CHEBI:15377"/>
        <dbReference type="ChEBI" id="CHEBI:16044"/>
        <dbReference type="ChEBI" id="CHEBI:29950"/>
        <dbReference type="ChEBI" id="CHEBI:45764"/>
        <dbReference type="ChEBI" id="CHEBI:50058"/>
        <dbReference type="EC" id="1.8.4.12"/>
    </reaction>
</comment>
<feature type="chain" id="PRO_5047502597" description="Peptide methionine sulfoxide reductase MsrB" evidence="4">
    <location>
        <begin position="20"/>
        <end position="183"/>
    </location>
</feature>
<keyword evidence="1 3" id="KW-0560">Oxidoreductase</keyword>
<dbReference type="InterPro" id="IPR028427">
    <property type="entry name" value="Met_Sox_Rdtase_MsrB"/>
</dbReference>
<dbReference type="SUPFAM" id="SSF51316">
    <property type="entry name" value="Mss4-like"/>
    <property type="match status" value="1"/>
</dbReference>
<gene>
    <name evidence="3 6" type="primary">msrB</name>
    <name evidence="6" type="ORF">ACFSRY_07350</name>
</gene>
<dbReference type="EC" id="1.8.4.12" evidence="3"/>
<evidence type="ECO:0000256" key="2">
    <source>
        <dbReference type="ARBA" id="ARBA00048488"/>
    </source>
</evidence>
<dbReference type="InterPro" id="IPR011057">
    <property type="entry name" value="Mss4-like_sf"/>
</dbReference>
<dbReference type="GO" id="GO:0033743">
    <property type="term" value="F:peptide-methionine (R)-S-oxide reductase activity"/>
    <property type="evidence" value="ECO:0007669"/>
    <property type="project" value="UniProtKB-EC"/>
</dbReference>
<evidence type="ECO:0000256" key="3">
    <source>
        <dbReference type="HAMAP-Rule" id="MF_01400"/>
    </source>
</evidence>
<name>A0ABW5IL94_9BACT</name>
<keyword evidence="3" id="KW-0479">Metal-binding</keyword>
<dbReference type="EMBL" id="JBHULU010000010">
    <property type="protein sequence ID" value="MFD2513677.1"/>
    <property type="molecule type" value="Genomic_DNA"/>
</dbReference>
<dbReference type="InterPro" id="IPR002579">
    <property type="entry name" value="Met_Sox_Rdtase_MsrB_dom"/>
</dbReference>
<dbReference type="PANTHER" id="PTHR10173:SF52">
    <property type="entry name" value="METHIONINE-R-SULFOXIDE REDUCTASE B1"/>
    <property type="match status" value="1"/>
</dbReference>
<keyword evidence="7" id="KW-1185">Reference proteome</keyword>
<feature type="active site" description="Nucleophile" evidence="3">
    <location>
        <position position="171"/>
    </location>
</feature>
<feature type="binding site" evidence="3">
    <location>
        <position position="148"/>
    </location>
    <ligand>
        <name>Zn(2+)</name>
        <dbReference type="ChEBI" id="CHEBI:29105"/>
    </ligand>
</feature>
<reference evidence="7" key="1">
    <citation type="journal article" date="2019" name="Int. J. Syst. Evol. Microbiol.">
        <title>The Global Catalogue of Microorganisms (GCM) 10K type strain sequencing project: providing services to taxonomists for standard genome sequencing and annotation.</title>
        <authorList>
            <consortium name="The Broad Institute Genomics Platform"/>
            <consortium name="The Broad Institute Genome Sequencing Center for Infectious Disease"/>
            <person name="Wu L."/>
            <person name="Ma J."/>
        </authorList>
    </citation>
    <scope>NUCLEOTIDE SEQUENCE [LARGE SCALE GENOMIC DNA]</scope>
    <source>
        <strain evidence="7">KCTC 42498</strain>
    </source>
</reference>
<protein>
    <recommendedName>
        <fullName evidence="3">Peptide methionine sulfoxide reductase MsrB</fullName>
        <ecNumber evidence="3">1.8.4.12</ecNumber>
    </recommendedName>
    <alternativeName>
        <fullName evidence="3">Peptide-methionine (R)-S-oxide reductase</fullName>
    </alternativeName>
</protein>
<dbReference type="HAMAP" id="MF_01400">
    <property type="entry name" value="MsrB"/>
    <property type="match status" value="1"/>
</dbReference>
<keyword evidence="4" id="KW-0732">Signal</keyword>
<comment type="caution">
    <text evidence="6">The sequence shown here is derived from an EMBL/GenBank/DDBJ whole genome shotgun (WGS) entry which is preliminary data.</text>
</comment>
<sequence>MKTVQFICMIAALNFFACAQQETSNDVAISTALAGDEPLPDYVKQALNSETLQDTVVKSEEEWREELTQEEFYVLREEGTETPFRNEYNSNKKEGIYYCAACHNPMFTSYTKFESGTGWPSFYAPIAKERVKEVEDITMGMVRTEVECARCGSHIGHVFPDGPEPTGLRYCLNSVALDFEAKK</sequence>
<feature type="binding site" evidence="3">
    <location>
        <position position="151"/>
    </location>
    <ligand>
        <name>Zn(2+)</name>
        <dbReference type="ChEBI" id="CHEBI:29105"/>
    </ligand>
</feature>
<accession>A0ABW5IL94</accession>
<dbReference type="Proteomes" id="UP001597544">
    <property type="component" value="Unassembled WGS sequence"/>
</dbReference>
<dbReference type="Gene3D" id="2.170.150.20">
    <property type="entry name" value="Peptide methionine sulfoxide reductase"/>
    <property type="match status" value="1"/>
</dbReference>
<dbReference type="Pfam" id="PF01641">
    <property type="entry name" value="SelR"/>
    <property type="match status" value="1"/>
</dbReference>
<feature type="binding site" evidence="3">
    <location>
        <position position="102"/>
    </location>
    <ligand>
        <name>Zn(2+)</name>
        <dbReference type="ChEBI" id="CHEBI:29105"/>
    </ligand>
</feature>
<dbReference type="PROSITE" id="PS51790">
    <property type="entry name" value="MSRB"/>
    <property type="match status" value="1"/>
</dbReference>
<feature type="binding site" evidence="3">
    <location>
        <position position="99"/>
    </location>
    <ligand>
        <name>Zn(2+)</name>
        <dbReference type="ChEBI" id="CHEBI:29105"/>
    </ligand>
</feature>
<feature type="signal peptide" evidence="4">
    <location>
        <begin position="1"/>
        <end position="19"/>
    </location>
</feature>
<comment type="cofactor">
    <cofactor evidence="3">
        <name>Zn(2+)</name>
        <dbReference type="ChEBI" id="CHEBI:29105"/>
    </cofactor>
    <text evidence="3">Binds 1 zinc ion per subunit. The zinc ion is important for the structural integrity of the protein.</text>
</comment>
<evidence type="ECO:0000256" key="1">
    <source>
        <dbReference type="ARBA" id="ARBA00023002"/>
    </source>
</evidence>